<sequence length="55" mass="6245">MPFVICDCPCTFGRDGQCELDKVLLTGGPALCPYKNKKQHRSQDFSRVEKRDSII</sequence>
<evidence type="ECO:0000313" key="2">
    <source>
        <dbReference type="Proteomes" id="UP000192569"/>
    </source>
</evidence>
<proteinExistence type="predicted"/>
<gene>
    <name evidence="1" type="ORF">SAMN00808754_0280</name>
</gene>
<dbReference type="AlphaFoldDB" id="A0A1W1VAG0"/>
<dbReference type="Proteomes" id="UP000192569">
    <property type="component" value="Chromosome I"/>
</dbReference>
<dbReference type="STRING" id="698762.SAMN00808754_0280"/>
<dbReference type="EMBL" id="LT838272">
    <property type="protein sequence ID" value="SMB90342.1"/>
    <property type="molecule type" value="Genomic_DNA"/>
</dbReference>
<dbReference type="OrthoDB" id="1725620at2"/>
<evidence type="ECO:0000313" key="1">
    <source>
        <dbReference type="EMBL" id="SMB90342.1"/>
    </source>
</evidence>
<keyword evidence="2" id="KW-1185">Reference proteome</keyword>
<reference evidence="1 2" key="1">
    <citation type="submission" date="2017-04" db="EMBL/GenBank/DDBJ databases">
        <authorList>
            <person name="Afonso C.L."/>
            <person name="Miller P.J."/>
            <person name="Scott M.A."/>
            <person name="Spackman E."/>
            <person name="Goraichik I."/>
            <person name="Dimitrov K.M."/>
            <person name="Suarez D.L."/>
            <person name="Swayne D.E."/>
        </authorList>
    </citation>
    <scope>NUCLEOTIDE SEQUENCE [LARGE SCALE GENOMIC DNA]</scope>
    <source>
        <strain evidence="1 2">ToBE</strain>
    </source>
</reference>
<organism evidence="1 2">
    <name type="scientific">Thermanaeromonas toyohensis ToBE</name>
    <dbReference type="NCBI Taxonomy" id="698762"/>
    <lineage>
        <taxon>Bacteria</taxon>
        <taxon>Bacillati</taxon>
        <taxon>Bacillota</taxon>
        <taxon>Clostridia</taxon>
        <taxon>Neomoorellales</taxon>
        <taxon>Neomoorellaceae</taxon>
        <taxon>Thermanaeromonas</taxon>
    </lineage>
</organism>
<accession>A0A1W1VAG0</accession>
<protein>
    <submittedName>
        <fullName evidence="1">Uncharacterized protein</fullName>
    </submittedName>
</protein>
<dbReference type="RefSeq" id="WP_157109733.1">
    <property type="nucleotide sequence ID" value="NZ_LT838272.1"/>
</dbReference>
<name>A0A1W1VAG0_9FIRM</name>